<proteinExistence type="predicted"/>
<dbReference type="InterPro" id="IPR029058">
    <property type="entry name" value="AB_hydrolase_fold"/>
</dbReference>
<sequence>MIQGLRRFEMKAQIKHTYVSIAGAWHGGWVWQDVMPGLRRSGHAVTAPTLTGLGERRHDGDGNTGLTTHIDDVLLHIEL</sequence>
<dbReference type="EMBL" id="CADIKF010000041">
    <property type="protein sequence ID" value="CAB3765256.1"/>
    <property type="molecule type" value="Genomic_DNA"/>
</dbReference>
<evidence type="ECO:0000313" key="1">
    <source>
        <dbReference type="EMBL" id="CAB3765256.1"/>
    </source>
</evidence>
<protein>
    <submittedName>
        <fullName evidence="1">Uncharacterized protein</fullName>
    </submittedName>
</protein>
<name>A0A6J5EJ10_9BURK</name>
<reference evidence="1 2" key="1">
    <citation type="submission" date="2020-04" db="EMBL/GenBank/DDBJ databases">
        <authorList>
            <person name="De Canck E."/>
        </authorList>
    </citation>
    <scope>NUCLEOTIDE SEQUENCE [LARGE SCALE GENOMIC DNA]</scope>
    <source>
        <strain evidence="1 2">LMG 29739</strain>
    </source>
</reference>
<dbReference type="Proteomes" id="UP000494329">
    <property type="component" value="Unassembled WGS sequence"/>
</dbReference>
<dbReference type="SUPFAM" id="SSF53474">
    <property type="entry name" value="alpha/beta-Hydrolases"/>
    <property type="match status" value="1"/>
</dbReference>
<dbReference type="AlphaFoldDB" id="A0A6J5EJ10"/>
<organism evidence="1 2">
    <name type="scientific">Paraburkholderia solisilvae</name>
    <dbReference type="NCBI Taxonomy" id="624376"/>
    <lineage>
        <taxon>Bacteria</taxon>
        <taxon>Pseudomonadati</taxon>
        <taxon>Pseudomonadota</taxon>
        <taxon>Betaproteobacteria</taxon>
        <taxon>Burkholderiales</taxon>
        <taxon>Burkholderiaceae</taxon>
        <taxon>Paraburkholderia</taxon>
    </lineage>
</organism>
<dbReference type="Gene3D" id="3.40.50.1820">
    <property type="entry name" value="alpha/beta hydrolase"/>
    <property type="match status" value="1"/>
</dbReference>
<keyword evidence="2" id="KW-1185">Reference proteome</keyword>
<accession>A0A6J5EJ10</accession>
<evidence type="ECO:0000313" key="2">
    <source>
        <dbReference type="Proteomes" id="UP000494329"/>
    </source>
</evidence>
<gene>
    <name evidence="1" type="ORF">LMG29739_04539</name>
</gene>